<dbReference type="GO" id="GO:0030682">
    <property type="term" value="P:symbiont-mediated perturbation of host defenses"/>
    <property type="evidence" value="ECO:0007669"/>
    <property type="project" value="InterPro"/>
</dbReference>
<dbReference type="AlphaFoldDB" id="G3MT03"/>
<dbReference type="Pfam" id="PF02098">
    <property type="entry name" value="His_binding"/>
    <property type="match status" value="1"/>
</dbReference>
<name>G3MT03_AMBMU</name>
<dbReference type="GO" id="GO:0043176">
    <property type="term" value="F:amine binding"/>
    <property type="evidence" value="ECO:0007669"/>
    <property type="project" value="InterPro"/>
</dbReference>
<proteinExistence type="evidence at transcript level"/>
<accession>G3MT03</accession>
<dbReference type="EMBL" id="JO845004">
    <property type="protein sequence ID" value="AEO36621.1"/>
    <property type="molecule type" value="mRNA"/>
</dbReference>
<dbReference type="Gene3D" id="2.40.128.20">
    <property type="match status" value="1"/>
</dbReference>
<evidence type="ECO:0000313" key="1">
    <source>
        <dbReference type="EMBL" id="AEO36621.1"/>
    </source>
</evidence>
<sequence length="201" mass="22605">MNGGLLDGWIGGSSEKTVLSRSTFKGLKDQKDFFWLYAFNFKSPHTVGKTCVFFIVETLSESGMSYSSHFFKDGVQGTIQYTGTFNKSDSESSTEEKKRQMPNILHAEIRNSVGKWPMDYQLIVSDAASCAIFRVLGEIENGNGCMVLVSNSAVRGGDIPEKCKNIYVKACDQHKDRFEKIFTDNCQRSLFQNIPQNKVYS</sequence>
<protein>
    <recommendedName>
        <fullName evidence="2">Lipocalin/cytosolic fatty-acid binding domain-containing protein</fullName>
    </recommendedName>
</protein>
<reference evidence="1" key="1">
    <citation type="journal article" date="2011" name="PLoS ONE">
        <title>A deep insight into the sialotranscriptome of the gulf coast tick, Amblyomma maculatum.</title>
        <authorList>
            <person name="Karim S."/>
            <person name="Singh P."/>
            <person name="Ribeiro J.M."/>
        </authorList>
    </citation>
    <scope>NUCLEOTIDE SEQUENCE</scope>
    <source>
        <tissue evidence="1">Salivary gland</tissue>
    </source>
</reference>
<evidence type="ECO:0008006" key="2">
    <source>
        <dbReference type="Google" id="ProtNLM"/>
    </source>
</evidence>
<dbReference type="SUPFAM" id="SSF50814">
    <property type="entry name" value="Lipocalins"/>
    <property type="match status" value="1"/>
</dbReference>
<dbReference type="InterPro" id="IPR002970">
    <property type="entry name" value="Tick_his-bd"/>
</dbReference>
<dbReference type="InterPro" id="IPR012674">
    <property type="entry name" value="Calycin"/>
</dbReference>
<organism evidence="1">
    <name type="scientific">Amblyomma maculatum</name>
    <name type="common">Gulf Coast tick</name>
    <dbReference type="NCBI Taxonomy" id="34609"/>
    <lineage>
        <taxon>Eukaryota</taxon>
        <taxon>Metazoa</taxon>
        <taxon>Ecdysozoa</taxon>
        <taxon>Arthropoda</taxon>
        <taxon>Chelicerata</taxon>
        <taxon>Arachnida</taxon>
        <taxon>Acari</taxon>
        <taxon>Parasitiformes</taxon>
        <taxon>Ixodida</taxon>
        <taxon>Ixodoidea</taxon>
        <taxon>Ixodidae</taxon>
        <taxon>Amblyomminae</taxon>
        <taxon>Amblyomma</taxon>
    </lineage>
</organism>